<organism evidence="2 3">
    <name type="scientific">Chitinibacter bivalviorum</name>
    <dbReference type="NCBI Taxonomy" id="2739434"/>
    <lineage>
        <taxon>Bacteria</taxon>
        <taxon>Pseudomonadati</taxon>
        <taxon>Pseudomonadota</taxon>
        <taxon>Betaproteobacteria</taxon>
        <taxon>Neisseriales</taxon>
        <taxon>Chitinibacteraceae</taxon>
        <taxon>Chitinibacter</taxon>
    </lineage>
</organism>
<dbReference type="KEGG" id="chiz:HQ393_09235"/>
<gene>
    <name evidence="1" type="ORF">HQ393_09235</name>
    <name evidence="2" type="ORF">HQ393_13350</name>
</gene>
<accession>A0A7H9BLI4</accession>
<reference evidence="2 3" key="1">
    <citation type="submission" date="2020-07" db="EMBL/GenBank/DDBJ databases">
        <title>Complete genome sequence of Chitinibacter sp. 2T18.</title>
        <authorList>
            <person name="Bae J.-W."/>
            <person name="Choi J.-W."/>
        </authorList>
    </citation>
    <scope>NUCLEOTIDE SEQUENCE [LARGE SCALE GENOMIC DNA]</scope>
    <source>
        <strain evidence="2 3">2T18</strain>
    </source>
</reference>
<proteinExistence type="predicted"/>
<dbReference type="Proteomes" id="UP000509597">
    <property type="component" value="Chromosome"/>
</dbReference>
<evidence type="ECO:0000313" key="1">
    <source>
        <dbReference type="EMBL" id="QLG88417.1"/>
    </source>
</evidence>
<dbReference type="AlphaFoldDB" id="A0A7H9BLI4"/>
<name>A0A7H9BLI4_9NEIS</name>
<dbReference type="EMBL" id="CP058627">
    <property type="protein sequence ID" value="QLG89148.1"/>
    <property type="molecule type" value="Genomic_DNA"/>
</dbReference>
<dbReference type="RefSeq" id="WP_179354932.1">
    <property type="nucleotide sequence ID" value="NZ_CP058627.1"/>
</dbReference>
<sequence>MGLFDIFRKKPKTAWDALNEDPVFQQQKELFEAMSLMCEDGVDADELPNGQGEFGVTPSNPIPCKTIFGSTAYLGCLRTPDGTKIVYERVGSFGSDASPHPVDAYEISHPNGEKLATLFISPYQKRISGKAPRGFKLANIELLN</sequence>
<protein>
    <submittedName>
        <fullName evidence="2">Uncharacterized protein</fullName>
    </submittedName>
</protein>
<evidence type="ECO:0000313" key="2">
    <source>
        <dbReference type="EMBL" id="QLG89148.1"/>
    </source>
</evidence>
<keyword evidence="3" id="KW-1185">Reference proteome</keyword>
<evidence type="ECO:0000313" key="3">
    <source>
        <dbReference type="Proteomes" id="UP000509597"/>
    </source>
</evidence>
<dbReference type="EMBL" id="CP058627">
    <property type="protein sequence ID" value="QLG88417.1"/>
    <property type="molecule type" value="Genomic_DNA"/>
</dbReference>
<dbReference type="KEGG" id="chiz:HQ393_13350"/>